<keyword evidence="3 4" id="KW-0326">Glycosidase</keyword>
<sequence length="375" mass="43067">MIVSFLFVLRRFFLPIIWLKRIPLWGFGACSLYAAVFLFYPPAVSASKLDIPQNGAYTGAYVDFGEGEDELTVEALQRFEKLAGKHQAIIACGAFWGEPGFPLRLVQIIDRYGAIPLLFWSPWGKPYTEGKPPDRFDLNSIRKGAWDGYIDRWAEAAASWGKPLLVSWGLEMNGTWFPWSGYFYNKPRKKGEKPDPHPEGPEIYKAAYRHVVDRVRAKGAMNIQWVFHVNHSPLPIEKWNTFAAYYPGDTYADWLGISVYGKIFWDQGWTRFDPIYLNAYQELSALHPTKPIIIAEWGVGEFPASGNKAQFLQEAFDTIRMKSPRVKAAVYWHERWQNEDGSYSNLRITSSPEALETYRRNVADAFWIGYPIVKP</sequence>
<dbReference type="SUPFAM" id="SSF51445">
    <property type="entry name" value="(Trans)glycosidases"/>
    <property type="match status" value="1"/>
</dbReference>
<dbReference type="PROSITE" id="PS51764">
    <property type="entry name" value="GH26"/>
    <property type="match status" value="1"/>
</dbReference>
<evidence type="ECO:0000256" key="3">
    <source>
        <dbReference type="ARBA" id="ARBA00023295"/>
    </source>
</evidence>
<evidence type="ECO:0000313" key="6">
    <source>
        <dbReference type="EMBL" id="HGU33413.1"/>
    </source>
</evidence>
<dbReference type="AlphaFoldDB" id="A0A7C4VR26"/>
<evidence type="ECO:0000256" key="1">
    <source>
        <dbReference type="ARBA" id="ARBA00007754"/>
    </source>
</evidence>
<protein>
    <submittedName>
        <fullName evidence="6">Beta-mannanase</fullName>
    </submittedName>
</protein>
<dbReference type="GO" id="GO:0016985">
    <property type="term" value="F:mannan endo-1,4-beta-mannosidase activity"/>
    <property type="evidence" value="ECO:0007669"/>
    <property type="project" value="InterPro"/>
</dbReference>
<feature type="domain" description="GH26" evidence="5">
    <location>
        <begin position="40"/>
        <end position="358"/>
    </location>
</feature>
<gene>
    <name evidence="6" type="ORF">ENS29_11220</name>
</gene>
<dbReference type="InterPro" id="IPR022790">
    <property type="entry name" value="GH26_dom"/>
</dbReference>
<feature type="active site" description="Nucleophile" evidence="4">
    <location>
        <position position="296"/>
    </location>
</feature>
<dbReference type="GO" id="GO:0006080">
    <property type="term" value="P:substituted mannan metabolic process"/>
    <property type="evidence" value="ECO:0007669"/>
    <property type="project" value="InterPro"/>
</dbReference>
<feature type="active site" description="Proton donor" evidence="4">
    <location>
        <position position="171"/>
    </location>
</feature>
<dbReference type="InterPro" id="IPR000805">
    <property type="entry name" value="Glyco_hydro_26"/>
</dbReference>
<comment type="similarity">
    <text evidence="1 4">Belongs to the glycosyl hydrolase 26 family.</text>
</comment>
<dbReference type="Gene3D" id="3.20.20.80">
    <property type="entry name" value="Glycosidases"/>
    <property type="match status" value="1"/>
</dbReference>
<evidence type="ECO:0000259" key="5">
    <source>
        <dbReference type="PROSITE" id="PS51764"/>
    </source>
</evidence>
<dbReference type="EMBL" id="DSUH01000257">
    <property type="protein sequence ID" value="HGU33413.1"/>
    <property type="molecule type" value="Genomic_DNA"/>
</dbReference>
<reference evidence="6" key="1">
    <citation type="journal article" date="2020" name="mSystems">
        <title>Genome- and Community-Level Interaction Insights into Carbon Utilization and Element Cycling Functions of Hydrothermarchaeota in Hydrothermal Sediment.</title>
        <authorList>
            <person name="Zhou Z."/>
            <person name="Liu Y."/>
            <person name="Xu W."/>
            <person name="Pan J."/>
            <person name="Luo Z.H."/>
            <person name="Li M."/>
        </authorList>
    </citation>
    <scope>NUCLEOTIDE SEQUENCE [LARGE SCALE GENOMIC DNA]</scope>
    <source>
        <strain evidence="6">SpSt-477</strain>
    </source>
</reference>
<keyword evidence="2 4" id="KW-0378">Hydrolase</keyword>
<accession>A0A7C4VR26</accession>
<name>A0A7C4VR26_9BACT</name>
<organism evidence="6">
    <name type="scientific">Desulfatirhabdium butyrativorans</name>
    <dbReference type="NCBI Taxonomy" id="340467"/>
    <lineage>
        <taxon>Bacteria</taxon>
        <taxon>Pseudomonadati</taxon>
        <taxon>Thermodesulfobacteriota</taxon>
        <taxon>Desulfobacteria</taxon>
        <taxon>Desulfobacterales</taxon>
        <taxon>Desulfatirhabdiaceae</taxon>
        <taxon>Desulfatirhabdium</taxon>
    </lineage>
</organism>
<dbReference type="PANTHER" id="PTHR40079">
    <property type="entry name" value="MANNAN ENDO-1,4-BETA-MANNOSIDASE E-RELATED"/>
    <property type="match status" value="1"/>
</dbReference>
<dbReference type="PANTHER" id="PTHR40079:SF4">
    <property type="entry name" value="GH26 DOMAIN-CONTAINING PROTEIN-RELATED"/>
    <property type="match status" value="1"/>
</dbReference>
<evidence type="ECO:0000256" key="2">
    <source>
        <dbReference type="ARBA" id="ARBA00022801"/>
    </source>
</evidence>
<evidence type="ECO:0000256" key="4">
    <source>
        <dbReference type="PROSITE-ProRule" id="PRU01100"/>
    </source>
</evidence>
<dbReference type="Pfam" id="PF02156">
    <property type="entry name" value="Glyco_hydro_26"/>
    <property type="match status" value="1"/>
</dbReference>
<proteinExistence type="inferred from homology"/>
<dbReference type="InterPro" id="IPR017853">
    <property type="entry name" value="GH"/>
</dbReference>
<comment type="caution">
    <text evidence="6">The sequence shown here is derived from an EMBL/GenBank/DDBJ whole genome shotgun (WGS) entry which is preliminary data.</text>
</comment>